<evidence type="ECO:0000313" key="2">
    <source>
        <dbReference type="EMBL" id="PKK78411.1"/>
    </source>
</evidence>
<accession>A0A2N1NX80</accession>
<sequence length="112" mass="12855">MEFVNTPIGQHSNLAIEAHPQAYYASRLLDFTSKKLNEILESENLNDCVINDLRILDIKAVENTSENLNENLESEDLQANVKENEMLVSENLNDYMIKDLKSLGMQYSTYKI</sequence>
<dbReference type="AlphaFoldDB" id="A0A2N1NX80"/>
<reference evidence="2 3" key="1">
    <citation type="submission" date="2016-04" db="EMBL/GenBank/DDBJ databases">
        <title>Genome analyses suggest a sexual origin of heterokaryosis in a supposedly ancient asexual fungus.</title>
        <authorList>
            <person name="Ropars J."/>
            <person name="Sedzielewska K."/>
            <person name="Noel J."/>
            <person name="Charron P."/>
            <person name="Farinelli L."/>
            <person name="Marton T."/>
            <person name="Kruger M."/>
            <person name="Pelin A."/>
            <person name="Brachmann A."/>
            <person name="Corradi N."/>
        </authorList>
    </citation>
    <scope>NUCLEOTIDE SEQUENCE [LARGE SCALE GENOMIC DNA]</scope>
    <source>
        <strain evidence="2 3">C2</strain>
    </source>
</reference>
<protein>
    <submittedName>
        <fullName evidence="2">Uncharacterized protein</fullName>
    </submittedName>
</protein>
<organism evidence="2 3">
    <name type="scientific">Rhizophagus irregularis</name>
    <dbReference type="NCBI Taxonomy" id="588596"/>
    <lineage>
        <taxon>Eukaryota</taxon>
        <taxon>Fungi</taxon>
        <taxon>Fungi incertae sedis</taxon>
        <taxon>Mucoromycota</taxon>
        <taxon>Glomeromycotina</taxon>
        <taxon>Glomeromycetes</taxon>
        <taxon>Glomerales</taxon>
        <taxon>Glomeraceae</taxon>
        <taxon>Rhizophagus</taxon>
    </lineage>
</organism>
<dbReference type="VEuPathDB" id="FungiDB:FUN_013960"/>
<dbReference type="VEuPathDB" id="FungiDB:RhiirA1_463917"/>
<evidence type="ECO:0000256" key="1">
    <source>
        <dbReference type="SAM" id="Coils"/>
    </source>
</evidence>
<name>A0A2N1NX80_9GLOM</name>
<dbReference type="EMBL" id="LLXL01000083">
    <property type="protein sequence ID" value="PKK78411.1"/>
    <property type="molecule type" value="Genomic_DNA"/>
</dbReference>
<reference evidence="2 3" key="2">
    <citation type="submission" date="2017-10" db="EMBL/GenBank/DDBJ databases">
        <title>Extensive intraspecific genome diversity in a model arbuscular mycorrhizal fungus.</title>
        <authorList>
            <person name="Chen E.C.H."/>
            <person name="Morin E."/>
            <person name="Baudet D."/>
            <person name="Noel J."/>
            <person name="Ndikumana S."/>
            <person name="Charron P."/>
            <person name="St-Onge C."/>
            <person name="Giorgi J."/>
            <person name="Grigoriev I.V."/>
            <person name="Roux C."/>
            <person name="Martin F.M."/>
            <person name="Corradi N."/>
        </authorList>
    </citation>
    <scope>NUCLEOTIDE SEQUENCE [LARGE SCALE GENOMIC DNA]</scope>
    <source>
        <strain evidence="2 3">C2</strain>
    </source>
</reference>
<dbReference type="Proteomes" id="UP000233469">
    <property type="component" value="Unassembled WGS sequence"/>
</dbReference>
<comment type="caution">
    <text evidence="2">The sequence shown here is derived from an EMBL/GenBank/DDBJ whole genome shotgun (WGS) entry which is preliminary data.</text>
</comment>
<proteinExistence type="predicted"/>
<feature type="coiled-coil region" evidence="1">
    <location>
        <begin position="58"/>
        <end position="85"/>
    </location>
</feature>
<gene>
    <name evidence="2" type="ORF">RhiirC2_729814</name>
</gene>
<evidence type="ECO:0000313" key="3">
    <source>
        <dbReference type="Proteomes" id="UP000233469"/>
    </source>
</evidence>
<keyword evidence="1" id="KW-0175">Coiled coil</keyword>